<dbReference type="OrthoDB" id="110231at2"/>
<dbReference type="PROSITE" id="PS51371">
    <property type="entry name" value="CBS"/>
    <property type="match status" value="2"/>
</dbReference>
<keyword evidence="4 10" id="KW-0812">Transmembrane</keyword>
<accession>A0A4P7QIN5</accession>
<dbReference type="AlphaFoldDB" id="A0A4P7QIN5"/>
<evidence type="ECO:0000256" key="3">
    <source>
        <dbReference type="ARBA" id="ARBA00022475"/>
    </source>
</evidence>
<evidence type="ECO:0000256" key="4">
    <source>
        <dbReference type="ARBA" id="ARBA00022692"/>
    </source>
</evidence>
<evidence type="ECO:0000259" key="14">
    <source>
        <dbReference type="PROSITE" id="PS51846"/>
    </source>
</evidence>
<feature type="region of interest" description="Disordered" evidence="11">
    <location>
        <begin position="452"/>
        <end position="503"/>
    </location>
</feature>
<evidence type="ECO:0000256" key="7">
    <source>
        <dbReference type="ARBA" id="ARBA00023122"/>
    </source>
</evidence>
<dbReference type="Proteomes" id="UP000296352">
    <property type="component" value="Chromosome"/>
</dbReference>
<reference evidence="15 16" key="1">
    <citation type="submission" date="2019-04" db="EMBL/GenBank/DDBJ databases">
        <title>Corynebacterium endometrii sp. nov., isolated from the uterus of a cow with endometritis.</title>
        <authorList>
            <person name="Ballas P."/>
            <person name="Ruckert C."/>
            <person name="Wagener K."/>
            <person name="Drillich M."/>
            <person name="Kaempfer P."/>
            <person name="Busse H.-J."/>
            <person name="Ehling-Schulz M."/>
        </authorList>
    </citation>
    <scope>NUCLEOTIDE SEQUENCE [LARGE SCALE GENOMIC DNA]</scope>
    <source>
        <strain evidence="15 16">LMM-1653</strain>
    </source>
</reference>
<name>A0A4P7QIN5_9CORY</name>
<dbReference type="PROSITE" id="PS51846">
    <property type="entry name" value="CNNM"/>
    <property type="match status" value="1"/>
</dbReference>
<feature type="compositionally biased region" description="Basic and acidic residues" evidence="11">
    <location>
        <begin position="485"/>
        <end position="496"/>
    </location>
</feature>
<dbReference type="Pfam" id="PF00571">
    <property type="entry name" value="CBS"/>
    <property type="match status" value="2"/>
</dbReference>
<evidence type="ECO:0000259" key="13">
    <source>
        <dbReference type="PROSITE" id="PS51371"/>
    </source>
</evidence>
<proteinExistence type="inferred from homology"/>
<dbReference type="CDD" id="cd04590">
    <property type="entry name" value="CBS_pair_CorC_HlyC_assoc"/>
    <property type="match status" value="1"/>
</dbReference>
<gene>
    <name evidence="15" type="primary">tlyC</name>
    <name evidence="15" type="ORF">CENDO_08480</name>
</gene>
<dbReference type="Gene3D" id="3.10.580.10">
    <property type="entry name" value="CBS-domain"/>
    <property type="match status" value="1"/>
</dbReference>
<dbReference type="InterPro" id="IPR036318">
    <property type="entry name" value="FAD-bd_PCMH-like_sf"/>
</dbReference>
<evidence type="ECO:0000256" key="6">
    <source>
        <dbReference type="ARBA" id="ARBA00022989"/>
    </source>
</evidence>
<evidence type="ECO:0000256" key="8">
    <source>
        <dbReference type="ARBA" id="ARBA00023136"/>
    </source>
</evidence>
<feature type="transmembrane region" description="Helical" evidence="12">
    <location>
        <begin position="103"/>
        <end position="128"/>
    </location>
</feature>
<dbReference type="InterPro" id="IPR044751">
    <property type="entry name" value="Ion_transp-like_CBS"/>
</dbReference>
<evidence type="ECO:0000313" key="15">
    <source>
        <dbReference type="EMBL" id="QCB28966.1"/>
    </source>
</evidence>
<dbReference type="PANTHER" id="PTHR43099:SF6">
    <property type="entry name" value="UPF0053 PROTEIN RV1842C"/>
    <property type="match status" value="1"/>
</dbReference>
<feature type="transmembrane region" description="Helical" evidence="12">
    <location>
        <begin position="6"/>
        <end position="27"/>
    </location>
</feature>
<comment type="subcellular location">
    <subcellularLocation>
        <location evidence="1">Cell membrane</location>
        <topology evidence="1">Multi-pass membrane protein</topology>
    </subcellularLocation>
</comment>
<dbReference type="InterPro" id="IPR005170">
    <property type="entry name" value="Transptr-assoc_dom"/>
</dbReference>
<dbReference type="SUPFAM" id="SSF56176">
    <property type="entry name" value="FAD-binding/transporter-associated domain-like"/>
    <property type="match status" value="1"/>
</dbReference>
<dbReference type="SMART" id="SM01091">
    <property type="entry name" value="CorC_HlyC"/>
    <property type="match status" value="1"/>
</dbReference>
<evidence type="ECO:0000313" key="16">
    <source>
        <dbReference type="Proteomes" id="UP000296352"/>
    </source>
</evidence>
<dbReference type="PANTHER" id="PTHR43099">
    <property type="entry name" value="UPF0053 PROTEIN YRKA"/>
    <property type="match status" value="1"/>
</dbReference>
<dbReference type="RefSeq" id="WP_136141625.1">
    <property type="nucleotide sequence ID" value="NZ_CP039247.1"/>
</dbReference>
<evidence type="ECO:0000256" key="2">
    <source>
        <dbReference type="ARBA" id="ARBA00006337"/>
    </source>
</evidence>
<dbReference type="SUPFAM" id="SSF54631">
    <property type="entry name" value="CBS-domain pair"/>
    <property type="match status" value="1"/>
</dbReference>
<evidence type="ECO:0000256" key="11">
    <source>
        <dbReference type="SAM" id="MobiDB-lite"/>
    </source>
</evidence>
<evidence type="ECO:0000256" key="10">
    <source>
        <dbReference type="PROSITE-ProRule" id="PRU01193"/>
    </source>
</evidence>
<feature type="transmembrane region" description="Helical" evidence="12">
    <location>
        <begin position="140"/>
        <end position="159"/>
    </location>
</feature>
<feature type="domain" description="CBS" evidence="13">
    <location>
        <begin position="226"/>
        <end position="284"/>
    </location>
</feature>
<dbReference type="GO" id="GO:0050660">
    <property type="term" value="F:flavin adenine dinucleotide binding"/>
    <property type="evidence" value="ECO:0007669"/>
    <property type="project" value="InterPro"/>
</dbReference>
<dbReference type="KEGG" id="cee:CENDO_08480"/>
<protein>
    <submittedName>
        <fullName evidence="15">Hemolysin C</fullName>
    </submittedName>
</protein>
<keyword evidence="3" id="KW-1003">Cell membrane</keyword>
<dbReference type="InterPro" id="IPR051676">
    <property type="entry name" value="UPF0053_domain"/>
</dbReference>
<keyword evidence="6 10" id="KW-1133">Transmembrane helix</keyword>
<feature type="domain" description="CBS" evidence="13">
    <location>
        <begin position="287"/>
        <end position="347"/>
    </location>
</feature>
<dbReference type="InterPro" id="IPR046342">
    <property type="entry name" value="CBS_dom_sf"/>
</dbReference>
<dbReference type="Pfam" id="PF01595">
    <property type="entry name" value="CNNM"/>
    <property type="match status" value="1"/>
</dbReference>
<dbReference type="EMBL" id="CP039247">
    <property type="protein sequence ID" value="QCB28966.1"/>
    <property type="molecule type" value="Genomic_DNA"/>
</dbReference>
<dbReference type="Pfam" id="PF03471">
    <property type="entry name" value="CorC_HlyC"/>
    <property type="match status" value="1"/>
</dbReference>
<dbReference type="InterPro" id="IPR000644">
    <property type="entry name" value="CBS_dom"/>
</dbReference>
<comment type="similarity">
    <text evidence="2">Belongs to the UPF0053 family.</text>
</comment>
<dbReference type="GO" id="GO:0005886">
    <property type="term" value="C:plasma membrane"/>
    <property type="evidence" value="ECO:0007669"/>
    <property type="project" value="UniProtKB-SubCell"/>
</dbReference>
<feature type="transmembrane region" description="Helical" evidence="12">
    <location>
        <begin position="63"/>
        <end position="83"/>
    </location>
</feature>
<dbReference type="InterPro" id="IPR002550">
    <property type="entry name" value="CNNM"/>
</dbReference>
<keyword evidence="5" id="KW-0677">Repeat</keyword>
<sequence>MTTAILMILLGVVVICLIIVANAFFVAQEFAYMSVDRAELRTRASAGDAAAERALKITKRTSFMLSGAQLGITVTGLLIGYVAEPLVGEGLGVLLGGVGIPTGVAVGVGTVAALLVSTVAVMLFAELFPKNYTIAAPMKSALFLARPTQIYMMILGPLIKFFEFSSNAILRAFKIEPVEDVDSSATYDDLESIVESSHEAGGLDSATFMVLDRLLDFPEHDVEHAMIPRSRVDVVEPETTIGEMRAMMAENHTRYPVISDEHEPLGVVHLFDVLGTQLPDETSVREIMRAPIVVPELMPLPDAVAELRDGDEKMACVIDEYGGFVGVVTLEDLAEEILGDVSDEHDIIEDDDITEQDDSHWIVDGDTPIDEVERAIGHDLPEGDFETIAGLLIAHTGSLVEEGEEHIIELEAEPDDYVERDDAPTRSLKLRVEEVERHVPASLTVELIETYPEGHEPEEEQDKHFEARTEASETGYPNANAAGVVDHDAHRTSPEERLEEGEK</sequence>
<keyword evidence="16" id="KW-1185">Reference proteome</keyword>
<organism evidence="15 16">
    <name type="scientific">Corynebacterium endometrii</name>
    <dbReference type="NCBI Taxonomy" id="2488819"/>
    <lineage>
        <taxon>Bacteria</taxon>
        <taxon>Bacillati</taxon>
        <taxon>Actinomycetota</taxon>
        <taxon>Actinomycetes</taxon>
        <taxon>Mycobacteriales</taxon>
        <taxon>Corynebacteriaceae</taxon>
        <taxon>Corynebacterium</taxon>
    </lineage>
</organism>
<feature type="compositionally biased region" description="Basic and acidic residues" evidence="11">
    <location>
        <begin position="461"/>
        <end position="471"/>
    </location>
</feature>
<keyword evidence="8 10" id="KW-0472">Membrane</keyword>
<evidence type="ECO:0000256" key="5">
    <source>
        <dbReference type="ARBA" id="ARBA00022737"/>
    </source>
</evidence>
<dbReference type="SMART" id="SM00116">
    <property type="entry name" value="CBS"/>
    <property type="match status" value="2"/>
</dbReference>
<keyword evidence="7 9" id="KW-0129">CBS domain</keyword>
<evidence type="ECO:0000256" key="9">
    <source>
        <dbReference type="PROSITE-ProRule" id="PRU00703"/>
    </source>
</evidence>
<feature type="domain" description="CNNM transmembrane" evidence="14">
    <location>
        <begin position="4"/>
        <end position="207"/>
    </location>
</feature>
<evidence type="ECO:0000256" key="12">
    <source>
        <dbReference type="SAM" id="Phobius"/>
    </source>
</evidence>
<dbReference type="Gene3D" id="3.30.465.10">
    <property type="match status" value="1"/>
</dbReference>
<dbReference type="InterPro" id="IPR016169">
    <property type="entry name" value="FAD-bd_PCMH_sub2"/>
</dbReference>
<evidence type="ECO:0000256" key="1">
    <source>
        <dbReference type="ARBA" id="ARBA00004651"/>
    </source>
</evidence>